<protein>
    <submittedName>
        <fullName evidence="2">Uncharacterized protein</fullName>
    </submittedName>
</protein>
<dbReference type="EMBL" id="CAHS01000013">
    <property type="protein sequence ID" value="CCG86338.1"/>
    <property type="molecule type" value="Genomic_DNA"/>
</dbReference>
<organism evidence="2 3">
    <name type="scientific">Erwinia piriflorinigrans CFBP 5888</name>
    <dbReference type="NCBI Taxonomy" id="1161919"/>
    <lineage>
        <taxon>Bacteria</taxon>
        <taxon>Pseudomonadati</taxon>
        <taxon>Pseudomonadota</taxon>
        <taxon>Gammaproteobacteria</taxon>
        <taxon>Enterobacterales</taxon>
        <taxon>Erwiniaceae</taxon>
        <taxon>Erwinia</taxon>
    </lineage>
</organism>
<dbReference type="RefSeq" id="WP_023654155.1">
    <property type="nucleotide sequence ID" value="NZ_CAHS01000013.1"/>
</dbReference>
<evidence type="ECO:0000313" key="3">
    <source>
        <dbReference type="Proteomes" id="UP000018217"/>
    </source>
</evidence>
<name>V5Z4X1_9GAMM</name>
<proteinExistence type="predicted"/>
<keyword evidence="3" id="KW-1185">Reference proteome</keyword>
<reference evidence="2 3" key="1">
    <citation type="journal article" date="2013" name="Syst. Appl. Microbiol.">
        <title>Phylogenetic position and virulence apparatus of the pear flower necrosis pathogen Erwinia piriflorinigrans CFBP 5888T as assessed by comparative genomics.</title>
        <authorList>
            <person name="Smits T.H."/>
            <person name="Rezzonico F."/>
            <person name="Lopez M.M."/>
            <person name="Blom J."/>
            <person name="Goesmann A."/>
            <person name="Frey J.E."/>
            <person name="Duffy B."/>
        </authorList>
    </citation>
    <scope>NUCLEOTIDE SEQUENCE [LARGE SCALE GENOMIC DNA]</scope>
    <source>
        <strain evidence="3">CFBP5888</strain>
    </source>
</reference>
<accession>V5Z4X1</accession>
<feature type="chain" id="PRO_5004743216" evidence="1">
    <location>
        <begin position="29"/>
        <end position="84"/>
    </location>
</feature>
<sequence>MSLSQSPSALVRYLLLVGLFSFSPFSQADTVTIPLSQEQDGGDTGRACIYIWHGSAQYRVIKADESCASAITIDSESSAADDNI</sequence>
<keyword evidence="1" id="KW-0732">Signal</keyword>
<evidence type="ECO:0000256" key="1">
    <source>
        <dbReference type="SAM" id="SignalP"/>
    </source>
</evidence>
<evidence type="ECO:0000313" key="2">
    <source>
        <dbReference type="EMBL" id="CCG86338.1"/>
    </source>
</evidence>
<dbReference type="OrthoDB" id="6522652at2"/>
<comment type="caution">
    <text evidence="2">The sequence shown here is derived from an EMBL/GenBank/DDBJ whole genome shotgun (WGS) entry which is preliminary data.</text>
</comment>
<dbReference type="AlphaFoldDB" id="V5Z4X1"/>
<dbReference type="Proteomes" id="UP000018217">
    <property type="component" value="Unassembled WGS sequence"/>
</dbReference>
<gene>
    <name evidence="2" type="ORF">EPIR_0973</name>
</gene>
<feature type="signal peptide" evidence="1">
    <location>
        <begin position="1"/>
        <end position="28"/>
    </location>
</feature>